<gene>
    <name evidence="1" type="ORF">PF004_g18729</name>
</gene>
<evidence type="ECO:0000313" key="2">
    <source>
        <dbReference type="Proteomes" id="UP000476176"/>
    </source>
</evidence>
<dbReference type="AlphaFoldDB" id="A0A6G0NBM5"/>
<dbReference type="Proteomes" id="UP000476176">
    <property type="component" value="Unassembled WGS sequence"/>
</dbReference>
<dbReference type="EMBL" id="QXGC01001513">
    <property type="protein sequence ID" value="KAE9201381.1"/>
    <property type="molecule type" value="Genomic_DNA"/>
</dbReference>
<dbReference type="PANTHER" id="PTHR46564:SF1">
    <property type="entry name" value="TRANSPOSASE"/>
    <property type="match status" value="1"/>
</dbReference>
<dbReference type="PANTHER" id="PTHR46564">
    <property type="entry name" value="TRANSPOSASE"/>
    <property type="match status" value="1"/>
</dbReference>
<protein>
    <recommendedName>
        <fullName evidence="3">Transposase Tc1-like domain-containing protein</fullName>
    </recommendedName>
</protein>
<organism evidence="1 2">
    <name type="scientific">Phytophthora fragariae</name>
    <dbReference type="NCBI Taxonomy" id="53985"/>
    <lineage>
        <taxon>Eukaryota</taxon>
        <taxon>Sar</taxon>
        <taxon>Stramenopiles</taxon>
        <taxon>Oomycota</taxon>
        <taxon>Peronosporomycetes</taxon>
        <taxon>Peronosporales</taxon>
        <taxon>Peronosporaceae</taxon>
        <taxon>Phytophthora</taxon>
    </lineage>
</organism>
<sequence>MTYSIDMRWRGIVLIRSRTTGNVLKGEPRARTSRWSPEVCTFVQLYVQTHPCFYFEELRLELQAHYKNTINVSDSTICRALRFDLNLTRKVLTKRARESVPRERREYAARLSPYYSGPDQLVFIDETSKDGRSVLRRYGWSTRNTPAQVSIPFSRGKRVSILAAMDV</sequence>
<feature type="non-terminal residue" evidence="1">
    <location>
        <position position="167"/>
    </location>
</feature>
<comment type="caution">
    <text evidence="1">The sequence shown here is derived from an EMBL/GenBank/DDBJ whole genome shotgun (WGS) entry which is preliminary data.</text>
</comment>
<evidence type="ECO:0000313" key="1">
    <source>
        <dbReference type="EMBL" id="KAE9201381.1"/>
    </source>
</evidence>
<proteinExistence type="predicted"/>
<accession>A0A6G0NBM5</accession>
<name>A0A6G0NBM5_9STRA</name>
<evidence type="ECO:0008006" key="3">
    <source>
        <dbReference type="Google" id="ProtNLM"/>
    </source>
</evidence>
<reference evidence="1 2" key="1">
    <citation type="submission" date="2018-09" db="EMBL/GenBank/DDBJ databases">
        <title>Genomic investigation of the strawberry pathogen Phytophthora fragariae indicates pathogenicity is determined by transcriptional variation in three key races.</title>
        <authorList>
            <person name="Adams T.M."/>
            <person name="Armitage A.D."/>
            <person name="Sobczyk M.K."/>
            <person name="Bates H.J."/>
            <person name="Dunwell J.M."/>
            <person name="Nellist C.F."/>
            <person name="Harrison R.J."/>
        </authorList>
    </citation>
    <scope>NUCLEOTIDE SEQUENCE [LARGE SCALE GENOMIC DNA]</scope>
    <source>
        <strain evidence="1 2">BC-23</strain>
    </source>
</reference>